<evidence type="ECO:0000313" key="3">
    <source>
        <dbReference type="Proteomes" id="UP000188268"/>
    </source>
</evidence>
<organism evidence="2 3">
    <name type="scientific">Corchorus capsularis</name>
    <name type="common">Jute</name>
    <dbReference type="NCBI Taxonomy" id="210143"/>
    <lineage>
        <taxon>Eukaryota</taxon>
        <taxon>Viridiplantae</taxon>
        <taxon>Streptophyta</taxon>
        <taxon>Embryophyta</taxon>
        <taxon>Tracheophyta</taxon>
        <taxon>Spermatophyta</taxon>
        <taxon>Magnoliopsida</taxon>
        <taxon>eudicotyledons</taxon>
        <taxon>Gunneridae</taxon>
        <taxon>Pentapetalae</taxon>
        <taxon>rosids</taxon>
        <taxon>malvids</taxon>
        <taxon>Malvales</taxon>
        <taxon>Malvaceae</taxon>
        <taxon>Grewioideae</taxon>
        <taxon>Apeibeae</taxon>
        <taxon>Corchorus</taxon>
    </lineage>
</organism>
<keyword evidence="2" id="KW-0808">Transferase</keyword>
<evidence type="ECO:0000313" key="2">
    <source>
        <dbReference type="EMBL" id="OMO83643.1"/>
    </source>
</evidence>
<feature type="region of interest" description="Disordered" evidence="1">
    <location>
        <begin position="1"/>
        <end position="42"/>
    </location>
</feature>
<dbReference type="GO" id="GO:0016746">
    <property type="term" value="F:acyltransferase activity"/>
    <property type="evidence" value="ECO:0007669"/>
    <property type="project" value="UniProtKB-KW"/>
</dbReference>
<accession>A0A1R3IM59</accession>
<feature type="compositionally biased region" description="Low complexity" evidence="1">
    <location>
        <begin position="85"/>
        <end position="95"/>
    </location>
</feature>
<name>A0A1R3IM59_COCAP</name>
<reference evidence="2 3" key="1">
    <citation type="submission" date="2013-09" db="EMBL/GenBank/DDBJ databases">
        <title>Corchorus capsularis genome sequencing.</title>
        <authorList>
            <person name="Alam M."/>
            <person name="Haque M.S."/>
            <person name="Islam M.S."/>
            <person name="Emdad E.M."/>
            <person name="Islam M.M."/>
            <person name="Ahmed B."/>
            <person name="Halim A."/>
            <person name="Hossen Q.M.M."/>
            <person name="Hossain M.Z."/>
            <person name="Ahmed R."/>
            <person name="Khan M.M."/>
            <person name="Islam R."/>
            <person name="Rashid M.M."/>
            <person name="Khan S.A."/>
            <person name="Rahman M.S."/>
            <person name="Alam M."/>
        </authorList>
    </citation>
    <scope>NUCLEOTIDE SEQUENCE [LARGE SCALE GENOMIC DNA]</scope>
    <source>
        <strain evidence="3">cv. CVL-1</strain>
        <tissue evidence="2">Whole seedling</tissue>
    </source>
</reference>
<dbReference type="Proteomes" id="UP000188268">
    <property type="component" value="Unassembled WGS sequence"/>
</dbReference>
<feature type="region of interest" description="Disordered" evidence="1">
    <location>
        <begin position="59"/>
        <end position="101"/>
    </location>
</feature>
<feature type="compositionally biased region" description="Basic and acidic residues" evidence="1">
    <location>
        <begin position="1"/>
        <end position="20"/>
    </location>
</feature>
<keyword evidence="2" id="KW-0012">Acyltransferase</keyword>
<protein>
    <submittedName>
        <fullName evidence="2">Acyl-CoA--sterol O-acyltransferase 1-like protein</fullName>
    </submittedName>
</protein>
<evidence type="ECO:0000256" key="1">
    <source>
        <dbReference type="SAM" id="MobiDB-lite"/>
    </source>
</evidence>
<feature type="compositionally biased region" description="Basic and acidic residues" evidence="1">
    <location>
        <begin position="33"/>
        <end position="42"/>
    </location>
</feature>
<gene>
    <name evidence="2" type="ORF">CCACVL1_11308</name>
</gene>
<keyword evidence="3" id="KW-1185">Reference proteome</keyword>
<sequence length="140" mass="15731">MEMKFKRLEGGGDERGPWPKEKRRSLKLASQARKKEVGPQKWKEERFKGRITKRKMIGSLKNTNPSLMNFSSKPCLTSGAKKSQNPVTTTNPTVNGTEMAGGNRRELVRTAFFTTISIATQKPCNEKNNVNSHVGYTCVQ</sequence>
<dbReference type="EMBL" id="AWWV01009850">
    <property type="protein sequence ID" value="OMO83643.1"/>
    <property type="molecule type" value="Genomic_DNA"/>
</dbReference>
<comment type="caution">
    <text evidence="2">The sequence shown here is derived from an EMBL/GenBank/DDBJ whole genome shotgun (WGS) entry which is preliminary data.</text>
</comment>
<feature type="compositionally biased region" description="Polar residues" evidence="1">
    <location>
        <begin position="60"/>
        <end position="84"/>
    </location>
</feature>
<dbReference type="AlphaFoldDB" id="A0A1R3IM59"/>
<dbReference type="OrthoDB" id="1743858at2759"/>
<proteinExistence type="predicted"/>
<dbReference type="Gramene" id="OMO83643">
    <property type="protein sequence ID" value="OMO83643"/>
    <property type="gene ID" value="CCACVL1_11308"/>
</dbReference>